<evidence type="ECO:0000256" key="1">
    <source>
        <dbReference type="SAM" id="MobiDB-lite"/>
    </source>
</evidence>
<evidence type="ECO:0000313" key="3">
    <source>
        <dbReference type="EMBL" id="KXT00815.1"/>
    </source>
</evidence>
<dbReference type="Pfam" id="PF24864">
    <property type="entry name" value="DUF7730"/>
    <property type="match status" value="1"/>
</dbReference>
<accession>A0A139HEC2</accession>
<dbReference type="Proteomes" id="UP000070133">
    <property type="component" value="Unassembled WGS sequence"/>
</dbReference>
<dbReference type="STRING" id="321146.A0A139HEC2"/>
<organism evidence="3 4">
    <name type="scientific">Pseudocercospora eumusae</name>
    <dbReference type="NCBI Taxonomy" id="321146"/>
    <lineage>
        <taxon>Eukaryota</taxon>
        <taxon>Fungi</taxon>
        <taxon>Dikarya</taxon>
        <taxon>Ascomycota</taxon>
        <taxon>Pezizomycotina</taxon>
        <taxon>Dothideomycetes</taxon>
        <taxon>Dothideomycetidae</taxon>
        <taxon>Mycosphaerellales</taxon>
        <taxon>Mycosphaerellaceae</taxon>
        <taxon>Pseudocercospora</taxon>
    </lineage>
</organism>
<evidence type="ECO:0000259" key="2">
    <source>
        <dbReference type="Pfam" id="PF24864"/>
    </source>
</evidence>
<gene>
    <name evidence="3" type="ORF">AC578_2978</name>
</gene>
<evidence type="ECO:0000313" key="4">
    <source>
        <dbReference type="Proteomes" id="UP000070133"/>
    </source>
</evidence>
<comment type="caution">
    <text evidence="3">The sequence shown here is derived from an EMBL/GenBank/DDBJ whole genome shotgun (WGS) entry which is preliminary data.</text>
</comment>
<protein>
    <recommendedName>
        <fullName evidence="2">DUF7730 domain-containing protein</fullName>
    </recommendedName>
</protein>
<dbReference type="AlphaFoldDB" id="A0A139HEC2"/>
<dbReference type="OrthoDB" id="3646851at2759"/>
<dbReference type="EMBL" id="LFZN01000067">
    <property type="protein sequence ID" value="KXT00815.1"/>
    <property type="molecule type" value="Genomic_DNA"/>
</dbReference>
<reference evidence="3 4" key="1">
    <citation type="submission" date="2015-07" db="EMBL/GenBank/DDBJ databases">
        <title>Comparative genomics of the Sigatoka disease complex on banana suggests a link between parallel evolutionary changes in Pseudocercospora fijiensis and Pseudocercospora eumusae and increased virulence on the banana host.</title>
        <authorList>
            <person name="Chang T.-C."/>
            <person name="Salvucci A."/>
            <person name="Crous P.W."/>
            <person name="Stergiopoulos I."/>
        </authorList>
    </citation>
    <scope>NUCLEOTIDE SEQUENCE [LARGE SCALE GENOMIC DNA]</scope>
    <source>
        <strain evidence="3 4">CBS 114824</strain>
    </source>
</reference>
<sequence>MAKAAMCSKSIPSGLQNTESTPNSSALDQMPGSSESGTSKSFLDLPAELRNKIYELILTSDVEIHMVRNKFKNHEWRAWRIRLNQVTAVRDTSLLRTNRQIYSETKPILYGGNAFVVDGDEGLACFSRRVLPYIRRIRFDGGWSRRHELLFELKCEAQRMKSLESLAFTANGVSIMGPTGAVDSYATGAKLLKPLLTAFMKARDLGVQDTVALIRFTAESDHPTQALHPSESMIATAADCTAEIRKLAAELLKQGRRRSNVDYDELSGSIR</sequence>
<keyword evidence="4" id="KW-1185">Reference proteome</keyword>
<proteinExistence type="predicted"/>
<name>A0A139HEC2_9PEZI</name>
<dbReference type="InterPro" id="IPR056632">
    <property type="entry name" value="DUF7730"/>
</dbReference>
<feature type="compositionally biased region" description="Polar residues" evidence="1">
    <location>
        <begin position="10"/>
        <end position="41"/>
    </location>
</feature>
<feature type="region of interest" description="Disordered" evidence="1">
    <location>
        <begin position="1"/>
        <end position="41"/>
    </location>
</feature>
<feature type="domain" description="DUF7730" evidence="2">
    <location>
        <begin position="38"/>
        <end position="139"/>
    </location>
</feature>
<dbReference type="PANTHER" id="PTHR38790">
    <property type="entry name" value="2EXR DOMAIN-CONTAINING PROTEIN-RELATED"/>
    <property type="match status" value="1"/>
</dbReference>